<gene>
    <name evidence="2" type="ORF">HMPREF9709_01351</name>
</gene>
<dbReference type="OrthoDB" id="158990at2"/>
<dbReference type="SUPFAM" id="SSF110857">
    <property type="entry name" value="Gamma-glutamyl cyclotransferase-like"/>
    <property type="match status" value="1"/>
</dbReference>
<dbReference type="RefSeq" id="WP_005398866.1">
    <property type="nucleotide sequence ID" value="NZ_JH601088.1"/>
</dbReference>
<dbReference type="HOGENOM" id="CLU_048475_5_0_9"/>
<evidence type="ECO:0000313" key="3">
    <source>
        <dbReference type="Proteomes" id="UP000004191"/>
    </source>
</evidence>
<dbReference type="InterPro" id="IPR013024">
    <property type="entry name" value="GGCT-like"/>
</dbReference>
<dbReference type="Proteomes" id="UP000004191">
    <property type="component" value="Unassembled WGS sequence"/>
</dbReference>
<dbReference type="STRING" id="883114.HMPREF9709_01351"/>
<dbReference type="Pfam" id="PF06094">
    <property type="entry name" value="GGACT"/>
    <property type="match status" value="1"/>
</dbReference>
<feature type="domain" description="Gamma-glutamylcyclotransferase AIG2-like" evidence="1">
    <location>
        <begin position="5"/>
        <end position="115"/>
    </location>
</feature>
<dbReference type="InterPro" id="IPR036568">
    <property type="entry name" value="GGCT-like_sf"/>
</dbReference>
<evidence type="ECO:0000313" key="2">
    <source>
        <dbReference type="EMBL" id="EHR33307.1"/>
    </source>
</evidence>
<comment type="caution">
    <text evidence="2">The sequence shown here is derived from an EMBL/GenBank/DDBJ whole genome shotgun (WGS) entry which is preliminary data.</text>
</comment>
<dbReference type="GeneID" id="96999832"/>
<protein>
    <recommendedName>
        <fullName evidence="1">Gamma-glutamylcyclotransferase AIG2-like domain-containing protein</fullName>
    </recommendedName>
</protein>
<dbReference type="InterPro" id="IPR009288">
    <property type="entry name" value="AIG2-like_dom"/>
</dbReference>
<dbReference type="PATRIC" id="fig|883114.3.peg.1343"/>
<organism evidence="2 3">
    <name type="scientific">Helcococcus kunzii ATCC 51366</name>
    <dbReference type="NCBI Taxonomy" id="883114"/>
    <lineage>
        <taxon>Bacteria</taxon>
        <taxon>Bacillati</taxon>
        <taxon>Bacillota</taxon>
        <taxon>Tissierellia</taxon>
        <taxon>Tissierellales</taxon>
        <taxon>Peptoniphilaceae</taxon>
        <taxon>Helcococcus</taxon>
    </lineage>
</organism>
<dbReference type="CDD" id="cd06661">
    <property type="entry name" value="GGCT_like"/>
    <property type="match status" value="1"/>
</dbReference>
<proteinExistence type="predicted"/>
<name>H3NPS9_9FIRM</name>
<reference evidence="2 3" key="1">
    <citation type="submission" date="2012-01" db="EMBL/GenBank/DDBJ databases">
        <title>The Genome Sequence of Helcococcus kunzii ATCC 51366.</title>
        <authorList>
            <consortium name="The Broad Institute Genome Sequencing Platform"/>
            <person name="Earl A."/>
            <person name="Ward D."/>
            <person name="Feldgarden M."/>
            <person name="Gevers D."/>
            <person name="Huys G."/>
            <person name="Young S.K."/>
            <person name="Zeng Q."/>
            <person name="Gargeya S."/>
            <person name="Fitzgerald M."/>
            <person name="Haas B."/>
            <person name="Abouelleil A."/>
            <person name="Alvarado L."/>
            <person name="Arachchi H.M."/>
            <person name="Berlin A."/>
            <person name="Chapman S.B."/>
            <person name="Gearin G."/>
            <person name="Goldberg J."/>
            <person name="Griggs A."/>
            <person name="Gujja S."/>
            <person name="Hansen M."/>
            <person name="Heiman D."/>
            <person name="Howarth C."/>
            <person name="Larimer J."/>
            <person name="Lui A."/>
            <person name="MacDonald P.J.P."/>
            <person name="McCowen C."/>
            <person name="Montmayeur A."/>
            <person name="Murphy C."/>
            <person name="Neiman D."/>
            <person name="Pearson M."/>
            <person name="Priest M."/>
            <person name="Roberts A."/>
            <person name="Saif S."/>
            <person name="Shea T."/>
            <person name="Sisk P."/>
            <person name="Stolte C."/>
            <person name="Sykes S."/>
            <person name="Wortman J."/>
            <person name="Nusbaum C."/>
            <person name="Birren B."/>
        </authorList>
    </citation>
    <scope>NUCLEOTIDE SEQUENCE [LARGE SCALE GENOMIC DNA]</scope>
    <source>
        <strain evidence="2 3">ATCC 51366</strain>
    </source>
</reference>
<dbReference type="eggNOG" id="COG2105">
    <property type="taxonomic scope" value="Bacteria"/>
</dbReference>
<dbReference type="AlphaFoldDB" id="H3NPS9"/>
<dbReference type="Gene3D" id="3.10.490.10">
    <property type="entry name" value="Gamma-glutamyl cyclotransferase-like"/>
    <property type="match status" value="1"/>
</dbReference>
<evidence type="ECO:0000259" key="1">
    <source>
        <dbReference type="Pfam" id="PF06094"/>
    </source>
</evidence>
<keyword evidence="3" id="KW-1185">Reference proteome</keyword>
<dbReference type="EMBL" id="AGEI01000024">
    <property type="protein sequence ID" value="EHR33307.1"/>
    <property type="molecule type" value="Genomic_DNA"/>
</dbReference>
<accession>H3NPS9</accession>
<sequence length="145" mass="16607">MKKYIAYGSNLNDEFMRDMGHQGECLAIGAIRNSRIRFRGNGYLNLEIEVGEDEVPVAIWEIDTEVEKNIDIYERFPELYSKVDITVKTDDGLVEGFAYIMNEPASKVPAVPEKWYVDVVTKGYEFRHFDKHALNLALEEIGIIG</sequence>